<feature type="transmembrane region" description="Helical" evidence="10">
    <location>
        <begin position="231"/>
        <end position="248"/>
    </location>
</feature>
<accession>A0ABD0Y2N3</accession>
<feature type="transmembrane region" description="Helical" evidence="10">
    <location>
        <begin position="183"/>
        <end position="205"/>
    </location>
</feature>
<dbReference type="SUPFAM" id="SSF81321">
    <property type="entry name" value="Family A G protein-coupled receptor-like"/>
    <property type="match status" value="1"/>
</dbReference>
<dbReference type="InterPro" id="IPR017452">
    <property type="entry name" value="GPCR_Rhodpsn_7TM"/>
</dbReference>
<dbReference type="InterPro" id="IPR005466">
    <property type="entry name" value="P2Y14_rcpt"/>
</dbReference>
<dbReference type="GO" id="GO:0004930">
    <property type="term" value="F:G protein-coupled receptor activity"/>
    <property type="evidence" value="ECO:0007669"/>
    <property type="project" value="UniProtKB-KW"/>
</dbReference>
<feature type="domain" description="G-protein coupled receptors family 1 profile" evidence="11">
    <location>
        <begin position="34"/>
        <end position="290"/>
    </location>
</feature>
<evidence type="ECO:0000256" key="9">
    <source>
        <dbReference type="RuleBase" id="RU000688"/>
    </source>
</evidence>
<keyword evidence="13" id="KW-1185">Reference proteome</keyword>
<dbReference type="AlphaFoldDB" id="A0ABD0Y2N3"/>
<reference evidence="12 13" key="1">
    <citation type="submission" date="2024-06" db="EMBL/GenBank/DDBJ databases">
        <authorList>
            <person name="Pan Q."/>
            <person name="Wen M."/>
            <person name="Jouanno E."/>
            <person name="Zahm M."/>
            <person name="Klopp C."/>
            <person name="Cabau C."/>
            <person name="Louis A."/>
            <person name="Berthelot C."/>
            <person name="Parey E."/>
            <person name="Roest Crollius H."/>
            <person name="Montfort J."/>
            <person name="Robinson-Rechavi M."/>
            <person name="Bouchez O."/>
            <person name="Lampietro C."/>
            <person name="Lopez Roques C."/>
            <person name="Donnadieu C."/>
            <person name="Postlethwait J."/>
            <person name="Bobe J."/>
            <person name="Verreycken H."/>
            <person name="Guiguen Y."/>
        </authorList>
    </citation>
    <scope>NUCLEOTIDE SEQUENCE [LARGE SCALE GENOMIC DNA]</scope>
    <source>
        <strain evidence="12">Up_M1</strain>
        <tissue evidence="12">Testis</tissue>
    </source>
</reference>
<keyword evidence="8 9" id="KW-0807">Transducer</keyword>
<dbReference type="PANTHER" id="PTHR24233">
    <property type="entry name" value="P2Y PURINOCEPTOR-RELATED G-PROTEIN COUPLED RECEPTOR"/>
    <property type="match status" value="1"/>
</dbReference>
<dbReference type="Gene3D" id="1.20.1070.10">
    <property type="entry name" value="Rhodopsin 7-helix transmembrane proteins"/>
    <property type="match status" value="1"/>
</dbReference>
<evidence type="ECO:0000259" key="11">
    <source>
        <dbReference type="PROSITE" id="PS50262"/>
    </source>
</evidence>
<evidence type="ECO:0000256" key="8">
    <source>
        <dbReference type="ARBA" id="ARBA00023224"/>
    </source>
</evidence>
<proteinExistence type="inferred from homology"/>
<keyword evidence="6 10" id="KW-0472">Membrane</keyword>
<sequence>MEDHPSLDCGFHEDTIDTVIPVLYFLLFILGLIMNGIAVWVCINLPSTSTFMVYLKNLVAADLLMTITIPLKAANDIPNAPLSLKAFCCRYSDVIFYLCMYMSIILLGLISLDRFFKIVRPCGRLFGQNLVFGKVMSAFFWVVMLSTNTIPTMVLTNQDPANYTNDTCMDMKSQAGRNLHQGVIIFCQIIFWVVCVLICFCYICISRKVIQSYRKSGSSNDKAMCKTKGRVFLVLIVFLVCFVPYHSIRIPYTQLQVIDMTSCTKATLRITKKITLWISTINVCLDPLIYFFLCKSFRTTLLKTLHLPPETCSWLTRRVSEPNTGSTTPEDSTS</sequence>
<feature type="transmembrane region" description="Helical" evidence="10">
    <location>
        <begin position="94"/>
        <end position="113"/>
    </location>
</feature>
<dbReference type="PRINTS" id="PR01655">
    <property type="entry name" value="UDPGLUCOSER"/>
</dbReference>
<dbReference type="PROSITE" id="PS50262">
    <property type="entry name" value="G_PROTEIN_RECEP_F1_2"/>
    <property type="match status" value="1"/>
</dbReference>
<dbReference type="Pfam" id="PF00001">
    <property type="entry name" value="7tm_1"/>
    <property type="match status" value="1"/>
</dbReference>
<dbReference type="PRINTS" id="PR00237">
    <property type="entry name" value="GPCRRHODOPSN"/>
</dbReference>
<comment type="caution">
    <text evidence="12">The sequence shown here is derived from an EMBL/GenBank/DDBJ whole genome shotgun (WGS) entry which is preliminary data.</text>
</comment>
<evidence type="ECO:0000313" key="12">
    <source>
        <dbReference type="EMBL" id="KAL1022395.1"/>
    </source>
</evidence>
<evidence type="ECO:0000256" key="1">
    <source>
        <dbReference type="ARBA" id="ARBA00004651"/>
    </source>
</evidence>
<evidence type="ECO:0000256" key="6">
    <source>
        <dbReference type="ARBA" id="ARBA00023136"/>
    </source>
</evidence>
<feature type="transmembrane region" description="Helical" evidence="10">
    <location>
        <begin position="125"/>
        <end position="144"/>
    </location>
</feature>
<keyword evidence="2" id="KW-1003">Cell membrane</keyword>
<name>A0ABD0Y2N3_UMBPY</name>
<dbReference type="PANTHER" id="PTHR24233:SF10">
    <property type="entry name" value="P2Y PURINOCEPTOR 13"/>
    <property type="match status" value="1"/>
</dbReference>
<evidence type="ECO:0000256" key="5">
    <source>
        <dbReference type="ARBA" id="ARBA00023040"/>
    </source>
</evidence>
<evidence type="ECO:0000256" key="3">
    <source>
        <dbReference type="ARBA" id="ARBA00022692"/>
    </source>
</evidence>
<comment type="similarity">
    <text evidence="9">Belongs to the G-protein coupled receptor 1 family.</text>
</comment>
<feature type="transmembrane region" description="Helical" evidence="10">
    <location>
        <begin position="274"/>
        <end position="293"/>
    </location>
</feature>
<evidence type="ECO:0000256" key="4">
    <source>
        <dbReference type="ARBA" id="ARBA00022989"/>
    </source>
</evidence>
<keyword evidence="4 10" id="KW-1133">Transmembrane helix</keyword>
<dbReference type="InterPro" id="IPR000276">
    <property type="entry name" value="GPCR_Rhodpsn"/>
</dbReference>
<evidence type="ECO:0000256" key="10">
    <source>
        <dbReference type="SAM" id="Phobius"/>
    </source>
</evidence>
<evidence type="ECO:0000313" key="13">
    <source>
        <dbReference type="Proteomes" id="UP001557470"/>
    </source>
</evidence>
<organism evidence="12 13">
    <name type="scientific">Umbra pygmaea</name>
    <name type="common">Eastern mudminnow</name>
    <dbReference type="NCBI Taxonomy" id="75934"/>
    <lineage>
        <taxon>Eukaryota</taxon>
        <taxon>Metazoa</taxon>
        <taxon>Chordata</taxon>
        <taxon>Craniata</taxon>
        <taxon>Vertebrata</taxon>
        <taxon>Euteleostomi</taxon>
        <taxon>Actinopterygii</taxon>
        <taxon>Neopterygii</taxon>
        <taxon>Teleostei</taxon>
        <taxon>Protacanthopterygii</taxon>
        <taxon>Esociformes</taxon>
        <taxon>Umbridae</taxon>
        <taxon>Umbra</taxon>
    </lineage>
</organism>
<keyword evidence="7 9" id="KW-0675">Receptor</keyword>
<keyword evidence="3 9" id="KW-0812">Transmembrane</keyword>
<dbReference type="GO" id="GO:0005886">
    <property type="term" value="C:plasma membrane"/>
    <property type="evidence" value="ECO:0007669"/>
    <property type="project" value="UniProtKB-SubCell"/>
</dbReference>
<evidence type="ECO:0000256" key="2">
    <source>
        <dbReference type="ARBA" id="ARBA00022475"/>
    </source>
</evidence>
<protein>
    <recommendedName>
        <fullName evidence="11">G-protein coupled receptors family 1 profile domain-containing protein</fullName>
    </recommendedName>
</protein>
<dbReference type="PRINTS" id="PR01157">
    <property type="entry name" value="P2YPURNOCPTR"/>
</dbReference>
<evidence type="ECO:0000256" key="7">
    <source>
        <dbReference type="ARBA" id="ARBA00023170"/>
    </source>
</evidence>
<gene>
    <name evidence="12" type="ORF">UPYG_G00026340</name>
</gene>
<feature type="transmembrane region" description="Helical" evidence="10">
    <location>
        <begin position="22"/>
        <end position="43"/>
    </location>
</feature>
<dbReference type="EMBL" id="JAGEUA010000001">
    <property type="protein sequence ID" value="KAL1022395.1"/>
    <property type="molecule type" value="Genomic_DNA"/>
</dbReference>
<comment type="subcellular location">
    <subcellularLocation>
        <location evidence="1">Cell membrane</location>
        <topology evidence="1">Multi-pass membrane protein</topology>
    </subcellularLocation>
</comment>
<feature type="transmembrane region" description="Helical" evidence="10">
    <location>
        <begin position="55"/>
        <end position="74"/>
    </location>
</feature>
<dbReference type="Proteomes" id="UP001557470">
    <property type="component" value="Unassembled WGS sequence"/>
</dbReference>
<keyword evidence="5 9" id="KW-0297">G-protein coupled receptor</keyword>
<dbReference type="PROSITE" id="PS00237">
    <property type="entry name" value="G_PROTEIN_RECEP_F1_1"/>
    <property type="match status" value="1"/>
</dbReference>